<sequence>PQIFFLLEPRSQGPPGPSGGWAPASWELPTKEAHWHSEGNRDPEPWASQRAWAQRLPQGPASPSAAPSARTPHVDSCGRGWPRRPPSSLDPASCQAWAGRGPGGAESLPGDRGRLQGCRLGPAGHRVALVPPPDHSVYLFVVNHPPSGTTVELLQFQEAERALLHLKTIRHEQLPNVNDVVAVGPEHFYATNDHYFTEPRLRAWELYVGLKWSNVVYYSPSEVREVAGGFDFANGITVSPDGKYLYVAELLGHKIHVFDKLADGSLRALKALTFDTLVDNLSVDPATGDVWVGCHPNGMRIFFYDPENPPPSEVLRIQNILSSSPTVTHVYAEEGFVLQGNNVASVYGRKLLIGNMFHRALYCEL</sequence>
<evidence type="ECO:0000256" key="1">
    <source>
        <dbReference type="ARBA" id="ARBA00000368"/>
    </source>
</evidence>
<dbReference type="InterPro" id="IPR051288">
    <property type="entry name" value="Serum_paraoxonase/arylesterase"/>
</dbReference>
<proteinExistence type="inferred from homology"/>
<dbReference type="GO" id="GO:0009636">
    <property type="term" value="P:response to toxic substance"/>
    <property type="evidence" value="ECO:0000318"/>
    <property type="project" value="GO_Central"/>
</dbReference>
<comment type="cofactor">
    <cofactor evidence="11 13">
        <name>Ca(2+)</name>
        <dbReference type="ChEBI" id="CHEBI:29108"/>
    </cofactor>
    <text evidence="11 13">Binds 2 calcium ions per subunit.</text>
</comment>
<evidence type="ECO:0000256" key="4">
    <source>
        <dbReference type="ARBA" id="ARBA00022723"/>
    </source>
</evidence>
<evidence type="ECO:0000256" key="6">
    <source>
        <dbReference type="ARBA" id="ARBA00022801"/>
    </source>
</evidence>
<keyword evidence="7 11" id="KW-0106">Calcium</keyword>
<comment type="catalytic activity">
    <reaction evidence="1 13">
        <text>a phenyl acetate + H2O = a phenol + acetate + H(+)</text>
        <dbReference type="Rhea" id="RHEA:17309"/>
        <dbReference type="ChEBI" id="CHEBI:15377"/>
        <dbReference type="ChEBI" id="CHEBI:15378"/>
        <dbReference type="ChEBI" id="CHEBI:30089"/>
        <dbReference type="ChEBI" id="CHEBI:33853"/>
        <dbReference type="ChEBI" id="CHEBI:140310"/>
        <dbReference type="EC" id="3.1.1.2"/>
    </reaction>
</comment>
<comment type="PTM">
    <text evidence="12">Glycosylated.</text>
</comment>
<feature type="binding site" evidence="11">
    <location>
        <position position="178"/>
    </location>
    <ligand>
        <name>Ca(2+)</name>
        <dbReference type="ChEBI" id="CHEBI:29108"/>
        <label>1</label>
        <note>catalytic</note>
    </ligand>
</feature>
<dbReference type="AlphaFoldDB" id="A0A5F8H2N3"/>
<feature type="binding site" evidence="11">
    <location>
        <position position="234"/>
    </location>
    <ligand>
        <name>Ca(2+)</name>
        <dbReference type="ChEBI" id="CHEBI:29108"/>
        <label>1</label>
        <note>catalytic</note>
    </ligand>
</feature>
<feature type="binding site" evidence="11">
    <location>
        <position position="179"/>
    </location>
    <ligand>
        <name>Ca(2+)</name>
        <dbReference type="ChEBI" id="CHEBI:29108"/>
        <label>1</label>
        <note>catalytic</note>
    </ligand>
</feature>
<dbReference type="GO" id="GO:0102007">
    <property type="term" value="F:acyl-L-homoserine-lactone lactonohydrolase activity"/>
    <property type="evidence" value="ECO:0007669"/>
    <property type="project" value="UniProtKB-EC"/>
</dbReference>
<keyword evidence="8 13" id="KW-1015">Disulfide bond</keyword>
<dbReference type="Ensembl" id="ENSMODT00000081852.1">
    <property type="protein sequence ID" value="ENSMODP00000054082.1"/>
    <property type="gene ID" value="ENSMODG00000039577.1"/>
</dbReference>
<feature type="binding site" evidence="11">
    <location>
        <position position="279"/>
    </location>
    <ligand>
        <name>Ca(2+)</name>
        <dbReference type="ChEBI" id="CHEBI:29108"/>
        <label>1</label>
        <note>catalytic</note>
    </ligand>
</feature>
<comment type="similarity">
    <text evidence="3 13">Belongs to the paraoxonase family.</text>
</comment>
<organism evidence="15 16">
    <name type="scientific">Monodelphis domestica</name>
    <name type="common">Gray short-tailed opossum</name>
    <dbReference type="NCBI Taxonomy" id="13616"/>
    <lineage>
        <taxon>Eukaryota</taxon>
        <taxon>Metazoa</taxon>
        <taxon>Chordata</taxon>
        <taxon>Craniata</taxon>
        <taxon>Vertebrata</taxon>
        <taxon>Euteleostomi</taxon>
        <taxon>Mammalia</taxon>
        <taxon>Metatheria</taxon>
        <taxon>Didelphimorphia</taxon>
        <taxon>Didelphidae</taxon>
        <taxon>Monodelphis</taxon>
    </lineage>
</organism>
<dbReference type="InterPro" id="IPR002640">
    <property type="entry name" value="Arylesterase"/>
</dbReference>
<evidence type="ECO:0000256" key="5">
    <source>
        <dbReference type="ARBA" id="ARBA00022729"/>
    </source>
</evidence>
<feature type="compositionally biased region" description="Basic and acidic residues" evidence="14">
    <location>
        <begin position="29"/>
        <end position="44"/>
    </location>
</feature>
<dbReference type="PRINTS" id="PR01785">
    <property type="entry name" value="PARAOXONASE"/>
</dbReference>
<evidence type="ECO:0000256" key="8">
    <source>
        <dbReference type="ARBA" id="ARBA00023157"/>
    </source>
</evidence>
<dbReference type="GeneTree" id="ENSGT00390000008932"/>
<keyword evidence="6 13" id="KW-0378">Hydrolase</keyword>
<evidence type="ECO:0000313" key="16">
    <source>
        <dbReference type="Proteomes" id="UP000002280"/>
    </source>
</evidence>
<reference evidence="15" key="1">
    <citation type="journal article" date="2007" name="Nature">
        <title>Genome of the marsupial Monodelphis domestica reveals innovation in non-coding sequences.</title>
        <authorList>
            <person name="Mikkelsen T.S."/>
            <person name="Wakefield M.J."/>
            <person name="Aken B."/>
            <person name="Amemiya C.T."/>
            <person name="Chang J.L."/>
            <person name="Duke S."/>
            <person name="Garber M."/>
            <person name="Gentles A.J."/>
            <person name="Goodstadt L."/>
            <person name="Heger A."/>
            <person name="Jurka J."/>
            <person name="Kamal M."/>
            <person name="Mauceli E."/>
            <person name="Searle S.M."/>
            <person name="Sharpe T."/>
            <person name="Baker M.L."/>
            <person name="Batzer M.A."/>
            <person name="Benos P.V."/>
            <person name="Belov K."/>
            <person name="Clamp M."/>
            <person name="Cook A."/>
            <person name="Cuff J."/>
            <person name="Das R."/>
            <person name="Davidow L."/>
            <person name="Deakin J.E."/>
            <person name="Fazzari M.J."/>
            <person name="Glass J.L."/>
            <person name="Grabherr M."/>
            <person name="Greally J.M."/>
            <person name="Gu W."/>
            <person name="Hore T.A."/>
            <person name="Huttley G.A."/>
            <person name="Kleber M."/>
            <person name="Jirtle R.L."/>
            <person name="Koina E."/>
            <person name="Lee J.T."/>
            <person name="Mahony S."/>
            <person name="Marra M.A."/>
            <person name="Miller R.D."/>
            <person name="Nicholls R.D."/>
            <person name="Oda M."/>
            <person name="Papenfuss A.T."/>
            <person name="Parra Z.E."/>
            <person name="Pollock D.D."/>
            <person name="Ray D.A."/>
            <person name="Schein J.E."/>
            <person name="Speed T.P."/>
            <person name="Thompson K."/>
            <person name="VandeBerg J.L."/>
            <person name="Wade C.M."/>
            <person name="Walker J.A."/>
            <person name="Waters P.D."/>
            <person name="Webber C."/>
            <person name="Weidman J.R."/>
            <person name="Xie X."/>
            <person name="Zody M.C."/>
            <person name="Baldwin J."/>
            <person name="Abdouelleil A."/>
            <person name="Abdulkadir J."/>
            <person name="Abebe A."/>
            <person name="Abera B."/>
            <person name="Abreu J."/>
            <person name="Acer S.C."/>
            <person name="Aftuck L."/>
            <person name="Alexander A."/>
            <person name="An P."/>
            <person name="Anderson E."/>
            <person name="Anderson S."/>
            <person name="Arachi H."/>
            <person name="Azer M."/>
            <person name="Bachantsang P."/>
            <person name="Barry A."/>
            <person name="Bayul T."/>
            <person name="Berlin A."/>
            <person name="Bessette D."/>
            <person name="Bloom T."/>
            <person name="Bloom T."/>
            <person name="Boguslavskiy L."/>
            <person name="Bonnet C."/>
            <person name="Boukhgalter B."/>
            <person name="Bourzgui I."/>
            <person name="Brown A."/>
            <person name="Cahill P."/>
            <person name="Channer S."/>
            <person name="Cheshatsang Y."/>
            <person name="Chuda L."/>
            <person name="Citroen M."/>
            <person name="Collymore A."/>
            <person name="Cooke P."/>
            <person name="Costello M."/>
            <person name="D'Aco K."/>
            <person name="Daza R."/>
            <person name="De Haan G."/>
            <person name="DeGray S."/>
            <person name="DeMaso C."/>
            <person name="Dhargay N."/>
            <person name="Dooley K."/>
            <person name="Dooley E."/>
            <person name="Doricent M."/>
            <person name="Dorje P."/>
            <person name="Dorjee K."/>
            <person name="Dupes A."/>
            <person name="Elong R."/>
            <person name="Falk J."/>
            <person name="Farina A."/>
            <person name="Faro S."/>
            <person name="Ferguson D."/>
            <person name="Fisher S."/>
            <person name="Foley C.D."/>
            <person name="Franke A."/>
            <person name="Friedrich D."/>
            <person name="Gadbois L."/>
            <person name="Gearin G."/>
            <person name="Gearin C.R."/>
            <person name="Giannoukos G."/>
            <person name="Goode T."/>
            <person name="Graham J."/>
            <person name="Grandbois E."/>
            <person name="Grewal S."/>
            <person name="Gyaltsen K."/>
            <person name="Hafez N."/>
            <person name="Hagos B."/>
            <person name="Hall J."/>
            <person name="Henson C."/>
            <person name="Hollinger A."/>
            <person name="Honan T."/>
            <person name="Huard M.D."/>
            <person name="Hughes L."/>
            <person name="Hurhula B."/>
            <person name="Husby M.E."/>
            <person name="Kamat A."/>
            <person name="Kanga B."/>
            <person name="Kashin S."/>
            <person name="Khazanovich D."/>
            <person name="Kisner P."/>
            <person name="Lance K."/>
            <person name="Lara M."/>
            <person name="Lee W."/>
            <person name="Lennon N."/>
            <person name="Letendre F."/>
            <person name="LeVine R."/>
            <person name="Lipovsky A."/>
            <person name="Liu X."/>
            <person name="Liu J."/>
            <person name="Liu S."/>
            <person name="Lokyitsang T."/>
            <person name="Lokyitsang Y."/>
            <person name="Lubonja R."/>
            <person name="Lui A."/>
            <person name="MacDonald P."/>
            <person name="Magnisalis V."/>
            <person name="Maru K."/>
            <person name="Matthews C."/>
            <person name="McCusker W."/>
            <person name="McDonough S."/>
            <person name="Mehta T."/>
            <person name="Meldrim J."/>
            <person name="Meneus L."/>
            <person name="Mihai O."/>
            <person name="Mihalev A."/>
            <person name="Mihova T."/>
            <person name="Mittelman R."/>
            <person name="Mlenga V."/>
            <person name="Montmayeur A."/>
            <person name="Mulrain L."/>
            <person name="Navidi A."/>
            <person name="Naylor J."/>
            <person name="Negash T."/>
            <person name="Nguyen T."/>
            <person name="Nguyen N."/>
            <person name="Nicol R."/>
            <person name="Norbu C."/>
            <person name="Norbu N."/>
            <person name="Novod N."/>
            <person name="O'Neill B."/>
            <person name="Osman S."/>
            <person name="Markiewicz E."/>
            <person name="Oyono O.L."/>
            <person name="Patti C."/>
            <person name="Phunkhang P."/>
            <person name="Pierre F."/>
            <person name="Priest M."/>
            <person name="Raghuraman S."/>
            <person name="Rege F."/>
            <person name="Reyes R."/>
            <person name="Rise C."/>
            <person name="Rogov P."/>
            <person name="Ross K."/>
            <person name="Ryan E."/>
            <person name="Settipalli S."/>
            <person name="Shea T."/>
            <person name="Sherpa N."/>
            <person name="Shi L."/>
            <person name="Shih D."/>
            <person name="Sparrow T."/>
            <person name="Spaulding J."/>
            <person name="Stalker J."/>
            <person name="Stange-Thomann N."/>
            <person name="Stavropoulos S."/>
            <person name="Stone C."/>
            <person name="Strader C."/>
            <person name="Tesfaye S."/>
            <person name="Thomson T."/>
            <person name="Thoulutsang Y."/>
            <person name="Thoulutsang D."/>
            <person name="Topham K."/>
            <person name="Topping I."/>
            <person name="Tsamla T."/>
            <person name="Vassiliev H."/>
            <person name="Vo A."/>
            <person name="Wangchuk T."/>
            <person name="Wangdi T."/>
            <person name="Weiand M."/>
            <person name="Wilkinson J."/>
            <person name="Wilson A."/>
            <person name="Yadav S."/>
            <person name="Young G."/>
            <person name="Yu Q."/>
            <person name="Zembek L."/>
            <person name="Zhong D."/>
            <person name="Zimmer A."/>
            <person name="Zwirko Z."/>
            <person name="Jaffe D.B."/>
            <person name="Alvarez P."/>
            <person name="Brockman W."/>
            <person name="Butler J."/>
            <person name="Chin C."/>
            <person name="Gnerre S."/>
            <person name="MacCallum I."/>
            <person name="Graves J.A."/>
            <person name="Ponting C.P."/>
            <person name="Breen M."/>
            <person name="Samollow P.B."/>
            <person name="Lander E.S."/>
            <person name="Lindblad-Toh K."/>
        </authorList>
    </citation>
    <scope>NUCLEOTIDE SEQUENCE [LARGE SCALE GENOMIC DNA]</scope>
</reference>
<dbReference type="STRING" id="13616.ENSMODP00000054082"/>
<dbReference type="Gene3D" id="2.120.10.30">
    <property type="entry name" value="TolB, C-terminal domain"/>
    <property type="match status" value="1"/>
</dbReference>
<evidence type="ECO:0000313" key="15">
    <source>
        <dbReference type="Ensembl" id="ENSMODP00000054082.1"/>
    </source>
</evidence>
<accession>A0A5F8H2N3</accession>
<evidence type="ECO:0000256" key="11">
    <source>
        <dbReference type="PIRSR" id="PIRSR602640-2"/>
    </source>
</evidence>
<reference evidence="15" key="2">
    <citation type="submission" date="2025-08" db="UniProtKB">
        <authorList>
            <consortium name="Ensembl"/>
        </authorList>
    </citation>
    <scope>IDENTIFICATION</scope>
</reference>
<feature type="binding site" evidence="11">
    <location>
        <position position="280"/>
    </location>
    <ligand>
        <name>Ca(2+)</name>
        <dbReference type="ChEBI" id="CHEBI:29108"/>
        <label>1</label>
        <note>catalytic</note>
    </ligand>
</feature>
<feature type="glycosylation site" description="N-linked (GlcNAc...) asparagine" evidence="12">
    <location>
        <position position="280"/>
    </location>
</feature>
<evidence type="ECO:0000256" key="14">
    <source>
        <dbReference type="SAM" id="MobiDB-lite"/>
    </source>
</evidence>
<dbReference type="GO" id="GO:0004064">
    <property type="term" value="F:arylesterase activity"/>
    <property type="evidence" value="ECO:0000318"/>
    <property type="project" value="GO_Central"/>
</dbReference>
<keyword evidence="16" id="KW-1185">Reference proteome</keyword>
<dbReference type="SUPFAM" id="SSF63829">
    <property type="entry name" value="Calcium-dependent phosphotriesterase"/>
    <property type="match status" value="1"/>
</dbReference>
<dbReference type="Pfam" id="PF01731">
    <property type="entry name" value="Arylesterase"/>
    <property type="match status" value="1"/>
</dbReference>
<feature type="active site" description="Proton acceptor" evidence="10">
    <location>
        <position position="125"/>
    </location>
</feature>
<evidence type="ECO:0000256" key="9">
    <source>
        <dbReference type="ARBA" id="ARBA00023180"/>
    </source>
</evidence>
<evidence type="ECO:0000256" key="2">
    <source>
        <dbReference type="ARBA" id="ARBA00000450"/>
    </source>
</evidence>
<reference evidence="15" key="3">
    <citation type="submission" date="2025-09" db="UniProtKB">
        <authorList>
            <consortium name="Ensembl"/>
        </authorList>
    </citation>
    <scope>IDENTIFICATION</scope>
</reference>
<dbReference type="PANTHER" id="PTHR11799">
    <property type="entry name" value="PARAOXONASE"/>
    <property type="match status" value="1"/>
</dbReference>
<protein>
    <recommendedName>
        <fullName evidence="13">Paraoxonase</fullName>
        <ecNumber evidence="13">3.1.1.2</ecNumber>
    </recommendedName>
</protein>
<evidence type="ECO:0000256" key="7">
    <source>
        <dbReference type="ARBA" id="ARBA00022837"/>
    </source>
</evidence>
<dbReference type="FunFam" id="2.120.10.30:FF:000023">
    <property type="entry name" value="Serum paraoxonase/arylesterase 2"/>
    <property type="match status" value="1"/>
</dbReference>
<dbReference type="InParanoid" id="A0A5F8H2N3"/>
<name>A0A5F8H2N3_MONDO</name>
<dbReference type="Bgee" id="ENSMODG00000039577">
    <property type="expression patterns" value="Expressed in liver and 10 other cell types or tissues"/>
</dbReference>
<keyword evidence="4 11" id="KW-0479">Metal-binding</keyword>
<dbReference type="EC" id="3.1.1.2" evidence="13"/>
<dbReference type="PANTHER" id="PTHR11799:SF16">
    <property type="entry name" value="SERUM PARAOXONASE_ARYLESTERASE 1"/>
    <property type="match status" value="1"/>
</dbReference>
<evidence type="ECO:0000256" key="12">
    <source>
        <dbReference type="PIRSR" id="PIRSR602640-4"/>
    </source>
</evidence>
<dbReference type="InterPro" id="IPR011042">
    <property type="entry name" value="6-blade_b-propeller_TolB-like"/>
</dbReference>
<dbReference type="GO" id="GO:0046872">
    <property type="term" value="F:metal ion binding"/>
    <property type="evidence" value="ECO:0007669"/>
    <property type="project" value="UniProtKB-KW"/>
</dbReference>
<evidence type="ECO:0000256" key="3">
    <source>
        <dbReference type="ARBA" id="ARBA00008595"/>
    </source>
</evidence>
<dbReference type="Proteomes" id="UP000002280">
    <property type="component" value="Unplaced"/>
</dbReference>
<keyword evidence="5" id="KW-0732">Signal</keyword>
<keyword evidence="9 12" id="KW-0325">Glycoprotein</keyword>
<dbReference type="OMA" id="WEDENTG"/>
<evidence type="ECO:0000256" key="10">
    <source>
        <dbReference type="PIRSR" id="PIRSR602640-1"/>
    </source>
</evidence>
<feature type="region of interest" description="Disordered" evidence="14">
    <location>
        <begin position="1"/>
        <end position="110"/>
    </location>
</feature>
<evidence type="ECO:0000256" key="13">
    <source>
        <dbReference type="RuleBase" id="RU368025"/>
    </source>
</evidence>
<comment type="catalytic activity">
    <reaction evidence="2">
        <text>an N-acyl-L-homoserine lactone + H2O = an N-acyl-L-homoserine + H(+)</text>
        <dbReference type="Rhea" id="RHEA:22576"/>
        <dbReference type="ChEBI" id="CHEBI:15377"/>
        <dbReference type="ChEBI" id="CHEBI:15378"/>
        <dbReference type="ChEBI" id="CHEBI:55474"/>
        <dbReference type="ChEBI" id="CHEBI:58921"/>
        <dbReference type="EC" id="3.1.1.81"/>
    </reaction>
</comment>